<evidence type="ECO:0000313" key="7">
    <source>
        <dbReference type="EMBL" id="AKD55965.1"/>
    </source>
</evidence>
<dbReference type="GO" id="GO:0016757">
    <property type="term" value="F:glycosyltransferase activity"/>
    <property type="evidence" value="ECO:0007669"/>
    <property type="project" value="UniProtKB-KW"/>
</dbReference>
<evidence type="ECO:0000256" key="3">
    <source>
        <dbReference type="ARBA" id="ARBA00022676"/>
    </source>
</evidence>
<dbReference type="Proteomes" id="UP000033054">
    <property type="component" value="Chromosome"/>
</dbReference>
<keyword evidence="3" id="KW-0328">Glycosyltransferase</keyword>
<dbReference type="AlphaFoldDB" id="A0A0E3ZX11"/>
<keyword evidence="5" id="KW-0472">Membrane</keyword>
<accession>A0A0E3ZX11</accession>
<dbReference type="PANTHER" id="PTHR43646">
    <property type="entry name" value="GLYCOSYLTRANSFERASE"/>
    <property type="match status" value="1"/>
</dbReference>
<evidence type="ECO:0000313" key="8">
    <source>
        <dbReference type="Proteomes" id="UP000033054"/>
    </source>
</evidence>
<name>A0A0E3ZX11_9BACT</name>
<evidence type="ECO:0000256" key="4">
    <source>
        <dbReference type="ARBA" id="ARBA00022679"/>
    </source>
</evidence>
<dbReference type="STRING" id="1379870.SD10_14695"/>
<evidence type="ECO:0000256" key="5">
    <source>
        <dbReference type="ARBA" id="ARBA00023136"/>
    </source>
</evidence>
<dbReference type="KEGG" id="srd:SD10_14695"/>
<gene>
    <name evidence="7" type="ORF">SD10_14695</name>
</gene>
<dbReference type="SUPFAM" id="SSF53448">
    <property type="entry name" value="Nucleotide-diphospho-sugar transferases"/>
    <property type="match status" value="1"/>
</dbReference>
<dbReference type="CDD" id="cd00761">
    <property type="entry name" value="Glyco_tranf_GTA_type"/>
    <property type="match status" value="1"/>
</dbReference>
<dbReference type="PANTHER" id="PTHR43646:SF2">
    <property type="entry name" value="GLYCOSYLTRANSFERASE 2-LIKE DOMAIN-CONTAINING PROTEIN"/>
    <property type="match status" value="1"/>
</dbReference>
<evidence type="ECO:0000259" key="6">
    <source>
        <dbReference type="Pfam" id="PF00535"/>
    </source>
</evidence>
<keyword evidence="8" id="KW-1185">Reference proteome</keyword>
<feature type="domain" description="Glycosyltransferase 2-like" evidence="6">
    <location>
        <begin position="46"/>
        <end position="202"/>
    </location>
</feature>
<dbReference type="OrthoDB" id="1016922at2"/>
<protein>
    <submittedName>
        <fullName evidence="7">Glycosyl transferase</fullName>
    </submittedName>
</protein>
<organism evidence="7 8">
    <name type="scientific">Spirosoma radiotolerans</name>
    <dbReference type="NCBI Taxonomy" id="1379870"/>
    <lineage>
        <taxon>Bacteria</taxon>
        <taxon>Pseudomonadati</taxon>
        <taxon>Bacteroidota</taxon>
        <taxon>Cytophagia</taxon>
        <taxon>Cytophagales</taxon>
        <taxon>Cytophagaceae</taxon>
        <taxon>Spirosoma</taxon>
    </lineage>
</organism>
<dbReference type="InterPro" id="IPR001173">
    <property type="entry name" value="Glyco_trans_2-like"/>
</dbReference>
<evidence type="ECO:0000256" key="1">
    <source>
        <dbReference type="ARBA" id="ARBA00004236"/>
    </source>
</evidence>
<dbReference type="GO" id="GO:0005886">
    <property type="term" value="C:plasma membrane"/>
    <property type="evidence" value="ECO:0007669"/>
    <property type="project" value="UniProtKB-SubCell"/>
</dbReference>
<keyword evidence="4 7" id="KW-0808">Transferase</keyword>
<dbReference type="Gene3D" id="3.90.550.10">
    <property type="entry name" value="Spore Coat Polysaccharide Biosynthesis Protein SpsA, Chain A"/>
    <property type="match status" value="1"/>
</dbReference>
<dbReference type="EMBL" id="CP010429">
    <property type="protein sequence ID" value="AKD55965.1"/>
    <property type="molecule type" value="Genomic_DNA"/>
</dbReference>
<sequence>MSIFNAPTWLEQFNFPYTSYDDVPQSTFDAINRDLDALQHPEPLVSIVIPAWNEEVNILRSIASLAKLKTSIPLEILVVNNNSTDQMQKTLDQLHVRSVFQPIPGWGPARQMGLEQARGKYLLTADADGIYPPEWVNEMMAVLQQPGVICVCGRYSFIPAPGFPRWVLSIHETLKDTLATARHVKRPHLNAYGISIGYERKYALKIGYVMRKVRGEDGRMCFDMLQYGKVKLVKSRKARVWTGTRTLRVEGNGSYARALWMKVGLELRRLGGLFVAQAPHDTKTSVNE</sequence>
<dbReference type="HOGENOM" id="CLU_084477_0_0_10"/>
<keyword evidence="2" id="KW-1003">Cell membrane</keyword>
<dbReference type="PATRIC" id="fig|1379870.5.peg.3195"/>
<dbReference type="RefSeq" id="WP_046574643.1">
    <property type="nucleotide sequence ID" value="NZ_CP010429.1"/>
</dbReference>
<dbReference type="Pfam" id="PF00535">
    <property type="entry name" value="Glycos_transf_2"/>
    <property type="match status" value="1"/>
</dbReference>
<proteinExistence type="predicted"/>
<comment type="subcellular location">
    <subcellularLocation>
        <location evidence="1">Cell membrane</location>
    </subcellularLocation>
</comment>
<dbReference type="InterPro" id="IPR029044">
    <property type="entry name" value="Nucleotide-diphossugar_trans"/>
</dbReference>
<evidence type="ECO:0000256" key="2">
    <source>
        <dbReference type="ARBA" id="ARBA00022475"/>
    </source>
</evidence>
<reference evidence="7 8" key="1">
    <citation type="journal article" date="2014" name="Curr. Microbiol.">
        <title>Spirosoma radiotolerans sp. nov., a gamma-radiation-resistant bacterium isolated from gamma ray-irradiated soil.</title>
        <authorList>
            <person name="Lee J.J."/>
            <person name="Srinivasan S."/>
            <person name="Lim S."/>
            <person name="Joe M."/>
            <person name="Im S."/>
            <person name="Bae S.I."/>
            <person name="Park K.R."/>
            <person name="Han J.H."/>
            <person name="Park S.H."/>
            <person name="Joo B.M."/>
            <person name="Park S.J."/>
            <person name="Kim M.K."/>
        </authorList>
    </citation>
    <scope>NUCLEOTIDE SEQUENCE [LARGE SCALE GENOMIC DNA]</scope>
    <source>
        <strain evidence="7 8">DG5A</strain>
    </source>
</reference>